<gene>
    <name evidence="2" type="ORF">HC248_02588</name>
</gene>
<dbReference type="AlphaFoldDB" id="A0A6H2HBX7"/>
<evidence type="ECO:0000313" key="3">
    <source>
        <dbReference type="Proteomes" id="UP000502041"/>
    </source>
</evidence>
<proteinExistence type="predicted"/>
<dbReference type="KEGG" id="pvac:HC248_02588"/>
<feature type="region of interest" description="Disordered" evidence="1">
    <location>
        <begin position="1"/>
        <end position="25"/>
    </location>
</feature>
<feature type="compositionally biased region" description="Polar residues" evidence="1">
    <location>
        <begin position="12"/>
        <end position="25"/>
    </location>
</feature>
<dbReference type="EMBL" id="CP051461">
    <property type="protein sequence ID" value="QJC57267.1"/>
    <property type="molecule type" value="Genomic_DNA"/>
</dbReference>
<accession>A0A6H2HBX7</accession>
<sequence>MSLSFSVMADENNLTRSQDQKTGQDQSLAKISTAAAFAQSQCFKEMYRDTNAYAQCLRNLRDATGKTAYERLGTAYFGFVGALSYMRVGHLNSEQIASEFLIDFRVRQKKIGLSDAALCSTVPGDCTVRIAQTKAIEAAPVKAKAMQMRCVGGICKLTPQE</sequence>
<reference evidence="2 3" key="1">
    <citation type="submission" date="2020-04" db="EMBL/GenBank/DDBJ databases">
        <title>Complete genome of a Psychrophilic, Marine, Gas Vacuolate Bacterium Polaromonas vacuolata KCTC 22033T.</title>
        <authorList>
            <person name="Hwang K."/>
            <person name="Kim K.M."/>
        </authorList>
    </citation>
    <scope>NUCLEOTIDE SEQUENCE [LARGE SCALE GENOMIC DNA]</scope>
    <source>
        <strain evidence="2 3">KCTC 22033</strain>
    </source>
</reference>
<evidence type="ECO:0000256" key="1">
    <source>
        <dbReference type="SAM" id="MobiDB-lite"/>
    </source>
</evidence>
<dbReference type="Proteomes" id="UP000502041">
    <property type="component" value="Chromosome"/>
</dbReference>
<evidence type="ECO:0000313" key="2">
    <source>
        <dbReference type="EMBL" id="QJC57267.1"/>
    </source>
</evidence>
<organism evidence="2 3">
    <name type="scientific">Polaromonas vacuolata</name>
    <dbReference type="NCBI Taxonomy" id="37448"/>
    <lineage>
        <taxon>Bacteria</taxon>
        <taxon>Pseudomonadati</taxon>
        <taxon>Pseudomonadota</taxon>
        <taxon>Betaproteobacteria</taxon>
        <taxon>Burkholderiales</taxon>
        <taxon>Comamonadaceae</taxon>
        <taxon>Polaromonas</taxon>
    </lineage>
</organism>
<protein>
    <submittedName>
        <fullName evidence="2">Uncharacterized protein</fullName>
    </submittedName>
</protein>
<keyword evidence="3" id="KW-1185">Reference proteome</keyword>
<name>A0A6H2HBX7_9BURK</name>
<dbReference type="RefSeq" id="WP_168922807.1">
    <property type="nucleotide sequence ID" value="NZ_CP051461.1"/>
</dbReference>